<feature type="compositionally biased region" description="Basic and acidic residues" evidence="34">
    <location>
        <begin position="729"/>
        <end position="742"/>
    </location>
</feature>
<evidence type="ECO:0000256" key="32">
    <source>
        <dbReference type="HAMAP-Rule" id="MF_04083"/>
    </source>
</evidence>
<keyword evidence="15 32" id="KW-0053">Apoptosis</keyword>
<keyword evidence="27 32" id="KW-1015">Disulfide bond</keyword>
<keyword evidence="14 32" id="KW-0812">Transmembrane</keyword>
<evidence type="ECO:0000256" key="13">
    <source>
        <dbReference type="ARBA" id="ARBA00022685"/>
    </source>
</evidence>
<comment type="domain">
    <text evidence="32">Some of the most genetically diverse regions of the viral genome are present in Env. They are called variable regions 1 through 5 (V1 through V5). Coreceptor usage of gp120 is determined mainly by the primary structure of the third variable region (V3) in the outer domain of gp120. The sequence of V3 determines which coreceptor, CCR5 and/or CXCR4 (corresponding to R5/macrophage, X4/T cell and R5X4/T cell and macrophage tropism), is used to trigger the fusion potential of the Env complex, and hence which cells the virus can infect. Binding to CCR5 involves a region adjacent in addition to V3.</text>
</comment>
<keyword evidence="29 32" id="KW-0899">Viral immunoevasion</keyword>
<feature type="disulfide bond" evidence="32">
    <location>
        <begin position="225"/>
        <end position="254"/>
    </location>
</feature>
<evidence type="ECO:0000256" key="6">
    <source>
        <dbReference type="ARBA" id="ARBA00004650"/>
    </source>
</evidence>
<organism evidence="37">
    <name type="scientific">Human immunodeficiency virus type 1</name>
    <name type="common">HIV-1</name>
    <dbReference type="NCBI Taxonomy" id="11676"/>
    <lineage>
        <taxon>Viruses</taxon>
        <taxon>Riboviria</taxon>
        <taxon>Pararnavirae</taxon>
        <taxon>Artverviricota</taxon>
        <taxon>Revtraviricetes</taxon>
        <taxon>Ortervirales</taxon>
        <taxon>Retroviridae</taxon>
        <taxon>Orthoretrovirinae</taxon>
        <taxon>Lentivirus</taxon>
        <taxon>Lentivirus humimdef1</taxon>
    </lineage>
</organism>
<feature type="short sequence motif" description="YXXL motif; contains endocytosis signal" evidence="32">
    <location>
        <begin position="716"/>
        <end position="719"/>
    </location>
</feature>
<keyword evidence="30 32" id="KW-0449">Lipoprotein</keyword>
<comment type="domain">
    <text evidence="32">The CD4-binding region is targeted by the antibody b12.</text>
</comment>
<evidence type="ECO:0000256" key="18">
    <source>
        <dbReference type="ARBA" id="ARBA00022844"/>
    </source>
</evidence>
<keyword evidence="25 32" id="KW-0472">Membrane</keyword>
<dbReference type="FunFam" id="1.10.287.210:FF:000001">
    <property type="entry name" value="Envelope glycoprotein gp160"/>
    <property type="match status" value="1"/>
</dbReference>
<keyword evidence="9 32" id="KW-1032">Host cell membrane</keyword>
<evidence type="ECO:0000313" key="37">
    <source>
        <dbReference type="EMBL" id="ARM49117.1"/>
    </source>
</evidence>
<evidence type="ECO:0000256" key="8">
    <source>
        <dbReference type="ARBA" id="ARBA00022510"/>
    </source>
</evidence>
<name>A0A1W6IL47_HV1</name>
<comment type="miscellaneous">
    <text evidence="32">Inhibitors targeting HIV-1 viral envelope proteins are used as antiretroviral drugs. Attachment of virions to the cell surface via non-specific interactions and CD4 binding can be blocked by inhibitors that include cyanovirin-N, cyclotriazadisulfonamide analogs, PRO 2000, TNX 355 and PRO 542. In addition, BMS 806 can block CD4-induced conformational changes. Env interactions with the coreceptor molecules can be targeted by CCR5 antagonists including SCH-D, maraviroc (UK 427857) and aplaviroc (GW 873140), and the CXCR4 antagonist AMD 070. Fusion of viral and cellular membranes can be inhibited by peptides such as enfuvirtide and tifuvirtide (T 1249). Resistance to inhibitors associated with mutations in Env are observed. Most of the time, single mutations confer only a modest reduction in drug susceptibility. Combination of several mutations is usually required to develop a high-level drug resistance.</text>
</comment>
<comment type="similarity">
    <text evidence="32">Belongs to the HIV-1 env protein family.</text>
</comment>
<evidence type="ECO:0000256" key="26">
    <source>
        <dbReference type="ARBA" id="ARBA00023139"/>
    </source>
</evidence>
<keyword evidence="23 32" id="KW-1039">Host endosome</keyword>
<dbReference type="FunFam" id="1.20.5.490:FF:000001">
    <property type="entry name" value="Envelope glycoprotein gp160"/>
    <property type="match status" value="1"/>
</dbReference>
<dbReference type="HAMAP" id="MF_04083">
    <property type="entry name" value="HIV_ENV"/>
    <property type="match status" value="1"/>
</dbReference>
<evidence type="ECO:0000256" key="19">
    <source>
        <dbReference type="ARBA" id="ARBA00022870"/>
    </source>
</evidence>
<keyword evidence="18 32" id="KW-0946">Virion</keyword>
<keyword evidence="20 32" id="KW-0261">Viral envelope protein</keyword>
<feature type="region of interest" description="CD4-binding loop" evidence="32">
    <location>
        <begin position="369"/>
        <end position="379"/>
    </location>
</feature>
<evidence type="ECO:0000256" key="11">
    <source>
        <dbReference type="ARBA" id="ARBA00022581"/>
    </source>
</evidence>
<feature type="disulfide bond" evidence="32">
    <location>
        <begin position="235"/>
        <end position="246"/>
    </location>
</feature>
<dbReference type="GO" id="GO:0020002">
    <property type="term" value="C:host cell plasma membrane"/>
    <property type="evidence" value="ECO:0007669"/>
    <property type="project" value="UniProtKB-SubCell"/>
</dbReference>
<keyword evidence="7 32" id="KW-1168">Fusion of virus membrane with host membrane</keyword>
<keyword evidence="11 32" id="KW-0945">Host-virus interaction</keyword>
<comment type="domain">
    <text evidence="32">The membrane proximal external region (MPER) present in gp41 is a tryptophan-rich region recognized by the antibodies 2F5, Z13, and 4E10. MPER seems to play a role in fusion.</text>
</comment>
<dbReference type="FunFam" id="2.170.40.20:FF:000003">
    <property type="entry name" value="Envelope glycoprotein gp160"/>
    <property type="match status" value="1"/>
</dbReference>
<dbReference type="Gene3D" id="1.10.287.210">
    <property type="match status" value="1"/>
</dbReference>
<dbReference type="Pfam" id="PF00517">
    <property type="entry name" value="GP41"/>
    <property type="match status" value="1"/>
</dbReference>
<dbReference type="Gene3D" id="2.170.40.20">
    <property type="entry name" value="Human immunodeficiency virus 1, Gp160, envelope glycoprotein"/>
    <property type="match status" value="2"/>
</dbReference>
<dbReference type="GO" id="GO:0016020">
    <property type="term" value="C:membrane"/>
    <property type="evidence" value="ECO:0007669"/>
    <property type="project" value="UniProtKB-UniRule"/>
</dbReference>
<proteinExistence type="inferred from homology"/>
<evidence type="ECO:0000256" key="21">
    <source>
        <dbReference type="ARBA" id="ARBA00022890"/>
    </source>
</evidence>
<dbReference type="InterPro" id="IPR000777">
    <property type="entry name" value="HIV1_Gp120"/>
</dbReference>
<dbReference type="CDD" id="cd09909">
    <property type="entry name" value="HIV-1-like_HR1-HR2"/>
    <property type="match status" value="1"/>
</dbReference>
<evidence type="ECO:0000256" key="4">
    <source>
        <dbReference type="ARBA" id="ARBA00004563"/>
    </source>
</evidence>
<dbReference type="GO" id="GO:0019062">
    <property type="term" value="P:virion attachment to host cell"/>
    <property type="evidence" value="ECO:0007669"/>
    <property type="project" value="UniProtKB-UniRule"/>
</dbReference>
<reference evidence="37" key="1">
    <citation type="submission" date="2016-05" db="EMBL/GenBank/DDBJ databases">
        <title>Staged Induction of HIV-1 Glycan-Dependent Broadly Neutralizing Antibodies.</title>
        <authorList>
            <person name="Bonsignori M."/>
            <person name="Kreider E.F."/>
            <person name="Fera D."/>
            <person name="Meyerhoff R.R."/>
            <person name="Bradley T."/>
            <person name="Wiehe K."/>
            <person name="Alam S.M."/>
            <person name="Hwang K.-K."/>
            <person name="Saunders K.O."/>
            <person name="Xia S.-M."/>
            <person name="Zhang R."/>
            <person name="Gladden M."/>
            <person name="Monroe A."/>
            <person name="Pier B.W."/>
            <person name="Jette C.A."/>
            <person name="Kelsoe G."/>
            <person name="Louder M.K."/>
            <person name="Morris L."/>
            <person name="Kappes J."/>
            <person name="Wagh K."/>
            <person name="Kamanga G."/>
            <person name="Cohen M.S."/>
            <person name="Hraber P.T."/>
            <person name="Montefiori D.C."/>
            <person name="Trama A."/>
            <person name="Liao H.-X."/>
            <person name="Kepler T.B."/>
            <person name="Moody M.A."/>
            <person name="Gao F."/>
            <person name="Mascola J.R."/>
            <person name="Shaw G.M."/>
            <person name="Hahn B.H."/>
            <person name="Harrison S.C."/>
            <person name="Korber B."/>
            <person name="Haynes B.F."/>
        </authorList>
    </citation>
    <scope>NUCLEOTIDE SEQUENCE</scope>
    <source>
        <strain evidence="37">CH0848.3.d0808.15.14</strain>
    </source>
</reference>
<dbReference type="GO" id="GO:0039654">
    <property type="term" value="P:fusion of virus membrane with host endosome membrane"/>
    <property type="evidence" value="ECO:0007669"/>
    <property type="project" value="UniProtKB-UniRule"/>
</dbReference>
<dbReference type="SUPFAM" id="SSF56502">
    <property type="entry name" value="gp120 core"/>
    <property type="match status" value="2"/>
</dbReference>
<feature type="region of interest" description="Immunosuppression" evidence="32">
    <location>
        <begin position="578"/>
        <end position="596"/>
    </location>
</feature>
<organismHost>
    <name type="scientific">Homo sapiens</name>
    <name type="common">Human</name>
    <dbReference type="NCBI Taxonomy" id="9606"/>
</organismHost>
<keyword evidence="31 32" id="KW-1160">Virus entry into host cell</keyword>
<dbReference type="InterPro" id="IPR037527">
    <property type="entry name" value="Gp160"/>
</dbReference>
<sequence length="867" mass="98030">MGILKNYPQWWIWGILGFWMLMNCNGKENLWVTVYYGVPVWKEAKTTLFCASDAKAYKKEVHNVWATHACVPTDPSPQELFLKNVTENFNMWKNDMVDQMHEDIISLWDQSLKPCVKLTPLCVTLICSNATVNNKTNYDSRSNDNVTSINNTIMGEMKNCSFNTTTEIRDKEKKEYALFYRPDIVPLNENETSNTSEYRLINCNTSAVTQACPKVTFEPIPIHYCAPAGYAILKCNDETFNGTGPCSNVSTVQCTHGIRPVVSTQLLLNGSLAEKEIVIRSENLTNNAKIIIVHLNTSVEIVCTRPGNNTRKSVRIGPGQTFYATGDIIGDIRQAHCNISEEKWNETLQKVGIELQKHFPNKTIKYEQSAGGDMEITTHSFNCGGEFFYCNTSNLFNGTYNGTYISTNSSANSTSTITLQCRIKQIINMWQGVGRAMYAPPIAGNITCKSNITGLLLTRDGGTNSSGKEEIFRPAGGDMRDNWRSELYKYKVVEIQPLGIAPTGAKRRVVEREKRAAGLGALFLGFLGAAGSTMGAASITLTVQARQLLSGIVQQQSNLLRAIEAQQHMLQLTVWGIKQLQARVLALERYLKDQQLLGMWGCSGKLICTTAVAWNTSWSNKSEKDIWDNMTWMQWEREISNYTETIYKLLEDSQNQQERNEQDLLALDSWNSLWNWFNITKWLWYIKIFIMIVGGLIGLRIVFAVLSIVNRVRQGYSPLSLQTLTPNPREPDRLRGIEEEGGEQDRDRSIRLVSGFLPIVWDDLRNLCLFSYHRLRDFLLLAARVVELLGRSSLRGLQRGWEVLKYLGSLVQYWGLELKKSAISLFDTLAIAVAEGTDRIIELIQGFCRAIRNIPTRIRQGFEASLL</sequence>
<dbReference type="GO" id="GO:1903908">
    <property type="term" value="P:positive regulation of plasma membrane raft polarization"/>
    <property type="evidence" value="ECO:0007669"/>
    <property type="project" value="UniProtKB-UniRule"/>
</dbReference>
<dbReference type="GO" id="GO:0044175">
    <property type="term" value="C:host cell endosome membrane"/>
    <property type="evidence" value="ECO:0007669"/>
    <property type="project" value="UniProtKB-SubCell"/>
</dbReference>
<comment type="function">
    <text evidence="32">Transmembrane protein gp41: Acts as a class I viral fusion protein. Under the current model, the protein has at least 3 conformational states: pre-fusion native state, pre-hairpin intermediate state, and post-fusion hairpin state. During fusion of viral and target intracellular membranes, the coiled coil regions (heptad repeats) assume a trimer-of-hairpins structure, positioning the fusion peptide in close proximity to the C-terminal region of the ectodomain. The formation of this structure appears to drive apposition and subsequent fusion of viral and target cell membranes. Complete fusion occurs in host cell endosomes and is dynamin-dependent, however some lipid transfer might occur at the plasma membrane. The virus undergoes clathrin-dependent internalization long before endosomal fusion, thus minimizing the surface exposure of conserved viral epitopes during fusion and reducing the efficacy of inhibitors targeting these epitopes. Membranes fusion leads to delivery of the nucleocapsid into the cytoplasm.</text>
</comment>
<dbReference type="GO" id="GO:0052031">
    <property type="term" value="P:symbiont-mediated perturbation of host defense response"/>
    <property type="evidence" value="ECO:0007669"/>
    <property type="project" value="UniProtKB-UniRule"/>
</dbReference>
<comment type="miscellaneous">
    <text evidence="32">HIV-1 lineages are divided in three main groups, M (for Major), O (for Outlier), and N (for New, or Non-M, Non-O). The vast majority of strains found worldwide belong to the group M. Group O seems to be endemic to and largely confined to Cameroon and neighboring countries in West Central Africa, where these viruses represent a small minority of HIV-1 strains. The group N is represented by a limited number of isolates from Cameroonian persons. The group M is further subdivided in 9 clades or subtypes (A to D, F to H, J and K).</text>
</comment>
<evidence type="ECO:0000256" key="15">
    <source>
        <dbReference type="ARBA" id="ARBA00022703"/>
    </source>
</evidence>
<gene>
    <name evidence="32 37" type="primary">env</name>
</gene>
<evidence type="ECO:0000256" key="17">
    <source>
        <dbReference type="ARBA" id="ARBA00022804"/>
    </source>
</evidence>
<evidence type="ECO:0000256" key="31">
    <source>
        <dbReference type="ARBA" id="ARBA00023296"/>
    </source>
</evidence>
<keyword evidence="22 32" id="KW-1133">Transmembrane helix</keyword>
<evidence type="ECO:0000256" key="22">
    <source>
        <dbReference type="ARBA" id="ARBA00022989"/>
    </source>
</evidence>
<evidence type="ECO:0000256" key="33">
    <source>
        <dbReference type="RuleBase" id="RU363095"/>
    </source>
</evidence>
<evidence type="ECO:0000256" key="9">
    <source>
        <dbReference type="ARBA" id="ARBA00022511"/>
    </source>
</evidence>
<keyword evidence="24 32" id="KW-0175">Coiled coil</keyword>
<feature type="domain" description="Retroviral envelope protein GP41-like" evidence="36">
    <location>
        <begin position="534"/>
        <end position="724"/>
    </location>
</feature>
<dbReference type="Gene3D" id="1.20.5.490">
    <property type="entry name" value="Single helix bin"/>
    <property type="match status" value="1"/>
</dbReference>
<evidence type="ECO:0000259" key="35">
    <source>
        <dbReference type="Pfam" id="PF00516"/>
    </source>
</evidence>
<protein>
    <recommendedName>
        <fullName evidence="32">Envelope glycoprotein gp160</fullName>
    </recommendedName>
    <alternativeName>
        <fullName evidence="32">Env polyprotein</fullName>
    </alternativeName>
    <component>
        <recommendedName>
            <fullName evidence="32">Surface protein gp120</fullName>
            <shortName evidence="32">SU</shortName>
        </recommendedName>
        <alternativeName>
            <fullName evidence="32">Glycoprotein 120</fullName>
            <shortName evidence="32">gp120</shortName>
        </alternativeName>
    </component>
    <component>
        <recommendedName>
            <fullName evidence="32">Transmembrane protein gp41</fullName>
            <shortName evidence="32">TM</shortName>
        </recommendedName>
        <alternativeName>
            <fullName evidence="32">Glycoprotein 41</fullName>
            <shortName evidence="32">gp41</shortName>
        </alternativeName>
    </component>
</protein>
<dbReference type="EMBL" id="KX217607">
    <property type="protein sequence ID" value="ARM49117.1"/>
    <property type="molecule type" value="Genomic_RNA"/>
</dbReference>
<feature type="domain" description="Human immunodeficiency virus 1 envelope glycoprotein Gp120" evidence="35">
    <location>
        <begin position="30"/>
        <end position="515"/>
    </location>
</feature>
<feature type="region of interest" description="Disordered" evidence="34">
    <location>
        <begin position="723"/>
        <end position="742"/>
    </location>
</feature>
<evidence type="ECO:0000256" key="3">
    <source>
        <dbReference type="ARBA" id="ARBA00004505"/>
    </source>
</evidence>
<keyword evidence="21 32" id="KW-1164">Virus endocytosis by host</keyword>
<comment type="subcellular location">
    <subcellularLocation>
        <location evidence="3">Host cell membrane</location>
        <topology evidence="3">Peripheral membrane protein</topology>
    </subcellularLocation>
    <subcellularLocation>
        <location evidence="1">Host cell membrane</location>
        <topology evidence="1">Single-pass type I membrane protein</topology>
    </subcellularLocation>
    <subcellularLocation>
        <location evidence="2">Host endosome membrane</location>
        <topology evidence="2">Peripheral membrane protein</topology>
    </subcellularLocation>
    <subcellularLocation>
        <location evidence="5">Host endosome membrane</location>
        <topology evidence="5">Single-pass type I membrane protein</topology>
    </subcellularLocation>
    <subcellularLocation>
        <location evidence="6">Virion membrane</location>
        <topology evidence="6">Peripheral membrane protein</topology>
    </subcellularLocation>
    <subcellularLocation>
        <location evidence="4">Virion membrane</location>
        <topology evidence="4">Single-pass type I membrane protein</topology>
    </subcellularLocation>
</comment>
<evidence type="ECO:0000256" key="14">
    <source>
        <dbReference type="ARBA" id="ARBA00022692"/>
    </source>
</evidence>
<keyword evidence="10 32" id="KW-1165">Clathrin-mediated endocytosis of virus by host</keyword>
<evidence type="ECO:0000256" key="28">
    <source>
        <dbReference type="ARBA" id="ARBA00023180"/>
    </source>
</evidence>
<keyword evidence="8 32" id="KW-1170">Fusion of virus membrane with host endosomal membrane</keyword>
<feature type="topological domain" description="Cytoplasmic" evidence="32">
    <location>
        <begin position="710"/>
        <end position="867"/>
    </location>
</feature>
<evidence type="ECO:0000256" key="25">
    <source>
        <dbReference type="ARBA" id="ARBA00023136"/>
    </source>
</evidence>
<evidence type="ECO:0000256" key="23">
    <source>
        <dbReference type="ARBA" id="ARBA00023046"/>
    </source>
</evidence>
<feature type="coiled-coil region" evidence="32">
    <location>
        <begin position="637"/>
        <end position="671"/>
    </location>
</feature>
<comment type="domain">
    <text evidence="32 33">The 17 amino acids long immunosuppressive region is present in many retroviral envelope proteins. Synthetic peptides derived from this relatively conserved sequence inhibit immune function in vitro and in vivo.</text>
</comment>
<comment type="PTM">
    <text evidence="32">Specific enzymatic cleavages in vivo yield mature proteins. Envelope glycoproteins are synthesized as a inactive precursor that is heavily N-glycosylated and processed likely by host cell furin in the Golgi to yield the mature SU and TM proteins. The cleavage site between SU and TM requires the minimal sequence [KR]-X-[KR]-R. About 2 of the 9 disulfide bonds of gp41 are reduced by P4HB/PDI, following binding to CD4 receptor.</text>
</comment>
<feature type="short sequence motif" description="Di-leucine internalization motif" evidence="32">
    <location>
        <begin position="866"/>
        <end position="867"/>
    </location>
</feature>
<comment type="subcellular location">
    <molecule>Transmembrane protein gp41</molecule>
    <subcellularLocation>
        <location evidence="32">Virion membrane</location>
        <topology evidence="32">Single-pass type I membrane protein</topology>
    </subcellularLocation>
    <subcellularLocation>
        <location evidence="32">Host cell membrane</location>
        <topology evidence="32">Single-pass type I membrane protein</topology>
    </subcellularLocation>
    <subcellularLocation>
        <location evidence="32">Host endosome membrane</location>
        <topology evidence="32">Single-pass type I membrane protein</topology>
    </subcellularLocation>
    <text evidence="32">It is probably concentrated at the site of budding and incorporated into the virions possibly by contacts between the cytoplasmic tail of Env and the N-terminus of Gag.</text>
</comment>
<comment type="PTM">
    <text evidence="32">Highly glycosylated by host. The high number of glycan on the protein is reffered to as 'glycan shield' because it contributes to hide protein sequence from adaptive immune system.</text>
</comment>
<feature type="chain" id="PRO_5023268601" description="Transmembrane protein gp41" evidence="32">
    <location>
        <begin position="516"/>
        <end position="867"/>
    </location>
</feature>
<evidence type="ECO:0000256" key="7">
    <source>
        <dbReference type="ARBA" id="ARBA00022506"/>
    </source>
</evidence>
<dbReference type="GO" id="GO:0075512">
    <property type="term" value="P:clathrin-dependent endocytosis of virus by host cell"/>
    <property type="evidence" value="ECO:0007669"/>
    <property type="project" value="UniProtKB-UniRule"/>
</dbReference>
<evidence type="ECO:0000256" key="5">
    <source>
        <dbReference type="ARBA" id="ARBA00004578"/>
    </source>
</evidence>
<comment type="function">
    <text evidence="32">Surface protein gp120: Attaches the virus to the host lymphoid cell by binding to the primary receptor CD4. This interaction induces a structural rearrangement creating a high affinity binding site for a chemokine coreceptor like CXCR4 and/or CCR5. Acts as a ligand for CD209/DC-SIGN and CLEC4M/DC-SIGNR, which are respectively found on dendritic cells (DCs), and on endothelial cells of liver sinusoids and lymph node sinuses. These interactions allow capture of viral particles at mucosal surfaces by these cells and subsequent transmission to permissive cells. HIV subverts the migration properties of dendritic cells to gain access to CD4+ T-cells in lymph nodes. Virus transmission to permissive T-cells occurs either in trans (without DCs infection, through viral capture and transmission), or in cis (following DCs productive infection, through the usual CD4-gp120 interaction), thereby inducing a robust infection. In trans infection, bound virions remain infectious over days and it is proposed that they are not degraded, but protected in non-lysosomal acidic organelles within the DCs close to the cell membrane thus contributing to the viral infectious potential during DCs' migration from the periphery to the lymphoid tissues. On arrival at lymphoid tissues, intact virions recycle back to DCs' cell surface allowing virus transmission to CD4+ T-cells.</text>
</comment>
<evidence type="ECO:0000256" key="16">
    <source>
        <dbReference type="ARBA" id="ARBA00022729"/>
    </source>
</evidence>
<feature type="region of interest" description="Fusion peptide" evidence="32">
    <location>
        <begin position="516"/>
        <end position="536"/>
    </location>
</feature>
<dbReference type="GO" id="GO:0019031">
    <property type="term" value="C:viral envelope"/>
    <property type="evidence" value="ECO:0007669"/>
    <property type="project" value="UniProtKB-KW"/>
</dbReference>
<evidence type="ECO:0000256" key="30">
    <source>
        <dbReference type="ARBA" id="ARBA00023288"/>
    </source>
</evidence>
<dbReference type="GO" id="GO:1903911">
    <property type="term" value="P:positive regulation of receptor clustering"/>
    <property type="evidence" value="ECO:0007669"/>
    <property type="project" value="UniProtKB-UniRule"/>
</dbReference>
<evidence type="ECO:0000256" key="29">
    <source>
        <dbReference type="ARBA" id="ARBA00023280"/>
    </source>
</evidence>
<accession>A0A1W6IL47</accession>
<evidence type="ECO:0000259" key="36">
    <source>
        <dbReference type="Pfam" id="PF00517"/>
    </source>
</evidence>
<feature type="region of interest" description="MPER; binding to GalCer" evidence="32">
    <location>
        <begin position="666"/>
        <end position="687"/>
    </location>
</feature>
<feature type="chain" id="PRO_5023268603" description="Envelope glycoprotein gp160" evidence="32">
    <location>
        <begin position="29"/>
        <end position="867"/>
    </location>
</feature>
<dbReference type="Pfam" id="PF00516">
    <property type="entry name" value="GP120"/>
    <property type="match status" value="1"/>
</dbReference>
<feature type="disulfide bond" evidence="32">
    <location>
        <begin position="602"/>
        <end position="608"/>
    </location>
</feature>
<evidence type="ECO:0000256" key="24">
    <source>
        <dbReference type="ARBA" id="ARBA00023054"/>
    </source>
</evidence>
<dbReference type="GO" id="GO:0019064">
    <property type="term" value="P:fusion of virus membrane with host plasma membrane"/>
    <property type="evidence" value="ECO:0007669"/>
    <property type="project" value="UniProtKB-UniRule"/>
</dbReference>
<evidence type="ECO:0000256" key="12">
    <source>
        <dbReference type="ARBA" id="ARBA00022595"/>
    </source>
</evidence>
<keyword evidence="12 32" id="KW-1162">Viral penetration into host cytoplasm</keyword>
<evidence type="ECO:0000256" key="34">
    <source>
        <dbReference type="SAM" id="MobiDB-lite"/>
    </source>
</evidence>
<dbReference type="SUPFAM" id="SSF58069">
    <property type="entry name" value="Virus ectodomain"/>
    <property type="match status" value="1"/>
</dbReference>
<dbReference type="InterPro" id="IPR000328">
    <property type="entry name" value="GP41-like"/>
</dbReference>
<keyword evidence="16 32" id="KW-0732">Signal</keyword>
<evidence type="ECO:0000256" key="10">
    <source>
        <dbReference type="ARBA" id="ARBA00022570"/>
    </source>
</evidence>
<comment type="subcellular location">
    <molecule>Surface protein gp120</molecule>
    <subcellularLocation>
        <location evidence="32">Virion membrane</location>
        <topology evidence="32">Peripheral membrane protein</topology>
    </subcellularLocation>
    <subcellularLocation>
        <location evidence="32">Host cell membrane</location>
        <topology evidence="32">Peripheral membrane protein</topology>
    </subcellularLocation>
    <subcellularLocation>
        <location evidence="32">Host endosome membrane</location>
        <topology evidence="32">Single-pass type I membrane protein</topology>
    </subcellularLocation>
    <text evidence="32">The surface protein is not anchored to the viral envelope, but associates with the extravirion surface through its binding to TM. It is probably concentrated at the site of budding and incorporated into the virions possibly by contacts between the cytoplasmic tail of Env and the N-terminus of Gag.</text>
</comment>
<dbReference type="FunFam" id="2.170.40.20:FF:000004">
    <property type="entry name" value="Envelope glycoprotein gp160"/>
    <property type="match status" value="1"/>
</dbReference>
<comment type="function">
    <text evidence="32">Envelope glycoprotein gp160: Oligomerizes in the host endoplasmic reticulum into predominantly trimers. In a second time, gp160 transits in the host Golgi, where glycosylation is completed. The precursor is then proteolytically cleaved in the trans-Golgi and thereby activated by cellular furin or furin-like proteases to produce gp120 and gp41.</text>
</comment>
<comment type="domain">
    <text evidence="32">The YXXL motif is involved in determining the exact site of viral release at the surface of infected mononuclear cells and promotes endocytosis. YXXL and di-leucine endocytosis motifs interact directly or indirectly with the clathrin adapter complexes, opperate independently, and their activities are not additive.</text>
</comment>
<keyword evidence="17 32" id="KW-1161">Viral attachment to host cell</keyword>
<evidence type="ECO:0000256" key="2">
    <source>
        <dbReference type="ARBA" id="ARBA00004433"/>
    </source>
</evidence>
<feature type="lipid moiety-binding region" description="S-palmitoyl cysteine; by host" evidence="32">
    <location>
        <position position="848"/>
    </location>
</feature>
<comment type="subunit">
    <text evidence="32">The mature envelope protein (Env) consists of a homotrimer of non-covalently associated gp120-gp41 heterodimers. The resulting complex protrudes from the virus surface as a spike. There seems to be as few as 10 spikes on the average virion. Surface protein gp120 interacts with host CD4, CCR5 and CXCR4. Gp120 also interacts with the C-type lectins CD209/DC-SIGN and CLEC4M/DC-SIGNR (collectively referred to as DC-SIGN(R)). Gp120 and gp41 interact with GalCer. Gp120 interacts with host ITGA4/ITGB7 complex; on CD4+ T-cells, this interaction results in rapid activation of integrin ITGAL/LFA-1, which facilitates efficient cell-to-cell spreading of HIV-1. Gp120 interacts with cell-associated heparan sulfate; this interaction increases virus infectivity on permissive cells and may be involved in infection of CD4- cells.</text>
</comment>
<dbReference type="GO" id="GO:0055036">
    <property type="term" value="C:virion membrane"/>
    <property type="evidence" value="ECO:0007669"/>
    <property type="project" value="UniProtKB-SubCell"/>
</dbReference>
<dbReference type="GO" id="GO:0005198">
    <property type="term" value="F:structural molecule activity"/>
    <property type="evidence" value="ECO:0007669"/>
    <property type="project" value="UniProtKB-UniRule"/>
</dbReference>
<evidence type="ECO:0000256" key="20">
    <source>
        <dbReference type="ARBA" id="ARBA00022879"/>
    </source>
</evidence>
<feature type="disulfide bond" evidence="32">
    <location>
        <begin position="50"/>
        <end position="70"/>
    </location>
</feature>
<feature type="transmembrane region" description="Helical" evidence="33">
    <location>
        <begin position="682"/>
        <end position="709"/>
    </location>
</feature>
<dbReference type="GO" id="GO:0019082">
    <property type="term" value="P:viral protein processing"/>
    <property type="evidence" value="ECO:0007669"/>
    <property type="project" value="UniProtKB-UniRule"/>
</dbReference>
<evidence type="ECO:0000256" key="27">
    <source>
        <dbReference type="ARBA" id="ARBA00023157"/>
    </source>
</evidence>
<feature type="lipid moiety-binding region" description="S-palmitoyl cysteine; by host" evidence="32">
    <location>
        <position position="768"/>
    </location>
</feature>
<comment type="PTM">
    <text evidence="32">Palmitoylation of the transmembrane protein and of Env polyprotein (prior to its proteolytic cleavage) is essential for their association with host cell membrane lipid rafts. Palmitoylation is therefore required for envelope trafficking to classical lipid rafts, but not for viral replication.</text>
</comment>
<comment type="caution">
    <text evidence="32">Lacks conserved residue(s) required for the propagation of feature annotation.</text>
</comment>
<dbReference type="InterPro" id="IPR036377">
    <property type="entry name" value="Gp120_core_sf"/>
</dbReference>
<feature type="site" description="Cleavage; by host furin" evidence="32">
    <location>
        <begin position="515"/>
        <end position="516"/>
    </location>
</feature>
<evidence type="ECO:0000256" key="1">
    <source>
        <dbReference type="ARBA" id="ARBA00004402"/>
    </source>
</evidence>
<keyword evidence="28 32" id="KW-0325">Glycoprotein</keyword>
<keyword evidence="19 32" id="KW-1043">Host membrane</keyword>
<keyword evidence="26 32" id="KW-0564">Palmitate</keyword>
<keyword evidence="13 32" id="KW-0165">Cleavage on pair of basic residues</keyword>